<accession>A0A975PB18</accession>
<evidence type="ECO:0000313" key="10">
    <source>
        <dbReference type="EMBL" id="QWK92353.1"/>
    </source>
</evidence>
<dbReference type="Gene3D" id="3.40.50.10950">
    <property type="match status" value="1"/>
</dbReference>
<dbReference type="Gene3D" id="3.40.50.10750">
    <property type="entry name" value="Isocitrate/Isopropylmalate dehydrogenase-like"/>
    <property type="match status" value="1"/>
</dbReference>
<dbReference type="InterPro" id="IPR042112">
    <property type="entry name" value="P_AcTrfase_dom2"/>
</dbReference>
<dbReference type="GO" id="GO:0008959">
    <property type="term" value="F:phosphate acetyltransferase activity"/>
    <property type="evidence" value="ECO:0007669"/>
    <property type="project" value="UniProtKB-EC"/>
</dbReference>
<evidence type="ECO:0000256" key="8">
    <source>
        <dbReference type="ARBA" id="ARBA00031108"/>
    </source>
</evidence>
<organism evidence="10 11">
    <name type="scientific">Gemmobacter fulvus</name>
    <dbReference type="NCBI Taxonomy" id="2840474"/>
    <lineage>
        <taxon>Bacteria</taxon>
        <taxon>Pseudomonadati</taxon>
        <taxon>Pseudomonadota</taxon>
        <taxon>Alphaproteobacteria</taxon>
        <taxon>Rhodobacterales</taxon>
        <taxon>Paracoccaceae</taxon>
        <taxon>Gemmobacter</taxon>
    </lineage>
</organism>
<name>A0A975PB18_9RHOB</name>
<evidence type="ECO:0000256" key="3">
    <source>
        <dbReference type="ARBA" id="ARBA00005656"/>
    </source>
</evidence>
<comment type="similarity">
    <text evidence="3">Belongs to the phosphate acetyltransferase and butyryltransferase family.</text>
</comment>
<dbReference type="PANTHER" id="PTHR43356:SF3">
    <property type="entry name" value="PHOSPHATE ACETYLTRANSFERASE"/>
    <property type="match status" value="1"/>
</dbReference>
<evidence type="ECO:0000313" key="11">
    <source>
        <dbReference type="Proteomes" id="UP000679352"/>
    </source>
</evidence>
<comment type="catalytic activity">
    <reaction evidence="1">
        <text>acetyl-CoA + phosphate = acetyl phosphate + CoA</text>
        <dbReference type="Rhea" id="RHEA:19521"/>
        <dbReference type="ChEBI" id="CHEBI:22191"/>
        <dbReference type="ChEBI" id="CHEBI:43474"/>
        <dbReference type="ChEBI" id="CHEBI:57287"/>
        <dbReference type="ChEBI" id="CHEBI:57288"/>
        <dbReference type="EC" id="2.3.1.8"/>
    </reaction>
</comment>
<reference evidence="10" key="1">
    <citation type="submission" date="2021-06" db="EMBL/GenBank/DDBJ databases">
        <authorList>
            <person name="Lee C.-S."/>
            <person name="Jin L."/>
        </authorList>
    </citation>
    <scope>NUCLEOTIDE SEQUENCE</scope>
    <source>
        <strain evidence="10">Con5</strain>
        <plasmid evidence="10">p1</plasmid>
    </source>
</reference>
<dbReference type="NCBIfam" id="NF007233">
    <property type="entry name" value="PRK09653.1"/>
    <property type="match status" value="1"/>
</dbReference>
<sequence>MKPLDQIFATARAEPRHILLPEGHDARIQAAAVQATAQGLARITLLGDPARIAADLGTEAEGISVIDPAHAADLDLLAAECHRLRSPKGVSAEQARTLAADPLVQAALRVRLGLADGTVGGAVATTADTVRAALQFIGRAPGIATVSSFFLMLSCGPETRIKGGMIFADCGLVVAPDAQELAAIARASAASARALLRDTPRVALLSFSTAGSAEHASLTRIREALALVRAAEPELEIDGEIQFDAALDDEIRLRKAPDSRLSGRPNVFVFPDLASGNIGYKIAQRLGGLSAIGPILQGLARPANDLSRGCTPEDVLAAIAVTAVQAGEADLRLRQTAAQESAAQ</sequence>
<evidence type="ECO:0000256" key="6">
    <source>
        <dbReference type="ARBA" id="ARBA00022679"/>
    </source>
</evidence>
<keyword evidence="7 10" id="KW-0012">Acyltransferase</keyword>
<dbReference type="RefSeq" id="WP_215505359.1">
    <property type="nucleotide sequence ID" value="NZ_CP076362.1"/>
</dbReference>
<dbReference type="InterPro" id="IPR050500">
    <property type="entry name" value="Phos_Acetyltrans/Butyryltrans"/>
</dbReference>
<keyword evidence="11" id="KW-1185">Reference proteome</keyword>
<dbReference type="EC" id="2.3.1.8" evidence="4"/>
<evidence type="ECO:0000256" key="1">
    <source>
        <dbReference type="ARBA" id="ARBA00000705"/>
    </source>
</evidence>
<evidence type="ECO:0000256" key="4">
    <source>
        <dbReference type="ARBA" id="ARBA00012707"/>
    </source>
</evidence>
<dbReference type="Pfam" id="PF01515">
    <property type="entry name" value="PTA_PTB"/>
    <property type="match status" value="1"/>
</dbReference>
<keyword evidence="6 10" id="KW-0808">Transferase</keyword>
<evidence type="ECO:0000256" key="5">
    <source>
        <dbReference type="ARBA" id="ARBA00021528"/>
    </source>
</evidence>
<dbReference type="AlphaFoldDB" id="A0A975PB18"/>
<evidence type="ECO:0000259" key="9">
    <source>
        <dbReference type="Pfam" id="PF01515"/>
    </source>
</evidence>
<dbReference type="InterPro" id="IPR042113">
    <property type="entry name" value="P_AcTrfase_dom1"/>
</dbReference>
<dbReference type="KEGG" id="gfu:KM031_16745"/>
<geneLocation type="plasmid" evidence="10 11">
    <name>p1</name>
</geneLocation>
<evidence type="ECO:0000256" key="2">
    <source>
        <dbReference type="ARBA" id="ARBA00004989"/>
    </source>
</evidence>
<protein>
    <recommendedName>
        <fullName evidence="5">Phosphate acetyltransferase</fullName>
        <ecNumber evidence="4">2.3.1.8</ecNumber>
    </recommendedName>
    <alternativeName>
        <fullName evidence="8">Phosphotransacetylase</fullName>
    </alternativeName>
</protein>
<feature type="domain" description="Phosphate acetyl/butaryl transferase" evidence="9">
    <location>
        <begin position="5"/>
        <end position="323"/>
    </location>
</feature>
<dbReference type="InterPro" id="IPR002505">
    <property type="entry name" value="PTA_PTB"/>
</dbReference>
<dbReference type="Proteomes" id="UP000679352">
    <property type="component" value="Plasmid p1"/>
</dbReference>
<dbReference type="NCBIfam" id="TIGR00651">
    <property type="entry name" value="pta"/>
    <property type="match status" value="1"/>
</dbReference>
<dbReference type="InterPro" id="IPR012147">
    <property type="entry name" value="P_Ac_Bu_trans"/>
</dbReference>
<keyword evidence="10" id="KW-0614">Plasmid</keyword>
<gene>
    <name evidence="10" type="primary">pta</name>
    <name evidence="10" type="ORF">KM031_16745</name>
</gene>
<dbReference type="InterPro" id="IPR004614">
    <property type="entry name" value="P_AcTrfase"/>
</dbReference>
<dbReference type="PANTHER" id="PTHR43356">
    <property type="entry name" value="PHOSPHATE ACETYLTRANSFERASE"/>
    <property type="match status" value="1"/>
</dbReference>
<dbReference type="SUPFAM" id="SSF53659">
    <property type="entry name" value="Isocitrate/Isopropylmalate dehydrogenase-like"/>
    <property type="match status" value="1"/>
</dbReference>
<evidence type="ECO:0000256" key="7">
    <source>
        <dbReference type="ARBA" id="ARBA00023315"/>
    </source>
</evidence>
<proteinExistence type="inferred from homology"/>
<dbReference type="PIRSF" id="PIRSF000428">
    <property type="entry name" value="P_Ac_trans"/>
    <property type="match status" value="1"/>
</dbReference>
<dbReference type="EMBL" id="CP076362">
    <property type="protein sequence ID" value="QWK92353.1"/>
    <property type="molecule type" value="Genomic_DNA"/>
</dbReference>
<comment type="pathway">
    <text evidence="2">Metabolic intermediate biosynthesis; acetyl-CoA biosynthesis; acetyl-CoA from acetate: step 2/2.</text>
</comment>